<evidence type="ECO:0000313" key="3">
    <source>
        <dbReference type="Proteomes" id="UP001431131"/>
    </source>
</evidence>
<reference evidence="2" key="1">
    <citation type="submission" date="2022-02" db="EMBL/GenBank/DDBJ databases">
        <title>Fredinandcohnia quinoae sp. nov. isolated from Chenopodium quinoa seeds.</title>
        <authorList>
            <person name="Saati-Santamaria Z."/>
            <person name="Flores-Felix J.D."/>
            <person name="Igual J.M."/>
            <person name="Velazquez E."/>
            <person name="Garcia-Fraile P."/>
            <person name="Martinez-Molina E."/>
        </authorList>
    </citation>
    <scope>NUCLEOTIDE SEQUENCE</scope>
    <source>
        <strain evidence="2">SECRCQ15</strain>
    </source>
</reference>
<proteinExistence type="predicted"/>
<dbReference type="PANTHER" id="PTHR36444:SF2">
    <property type="entry name" value="TRANSCRIPTIONAL REGULATOR PROTEIN YOBU-RELATED"/>
    <property type="match status" value="1"/>
</dbReference>
<name>A0AAW5E1D6_9BACI</name>
<dbReference type="AlphaFoldDB" id="A0AAW5E1D6"/>
<dbReference type="PANTHER" id="PTHR36444">
    <property type="entry name" value="TRANSCRIPTIONAL REGULATOR PROTEIN YOBU-RELATED"/>
    <property type="match status" value="1"/>
</dbReference>
<sequence>MKLKLINSVRTNNFNDKEIMDKIKALWEDATRSLQNYQNSIFGVYFDYESNYKGDYSLAVAIEDVEASFGIPDTENYTVFKVDTTDKQGIFKAWSNIWQLEEHGELNRAYTIDFEKYHPNGDVEIHIAVK</sequence>
<dbReference type="Gene3D" id="3.20.80.10">
    <property type="entry name" value="Regulatory factor, effector binding domain"/>
    <property type="match status" value="1"/>
</dbReference>
<dbReference type="InterPro" id="IPR029441">
    <property type="entry name" value="Cass2"/>
</dbReference>
<evidence type="ECO:0000259" key="1">
    <source>
        <dbReference type="Pfam" id="PF14526"/>
    </source>
</evidence>
<dbReference type="InterPro" id="IPR011256">
    <property type="entry name" value="Reg_factor_effector_dom_sf"/>
</dbReference>
<protein>
    <submittedName>
        <fullName evidence="2">Effector binding domain-containing protein</fullName>
    </submittedName>
</protein>
<dbReference type="InterPro" id="IPR053182">
    <property type="entry name" value="YobU-like_regulator"/>
</dbReference>
<dbReference type="Pfam" id="PF14526">
    <property type="entry name" value="Cass2"/>
    <property type="match status" value="1"/>
</dbReference>
<gene>
    <name evidence="2" type="ORF">MJG50_15360</name>
</gene>
<evidence type="ECO:0000313" key="2">
    <source>
        <dbReference type="EMBL" id="MCH1626716.1"/>
    </source>
</evidence>
<comment type="caution">
    <text evidence="2">The sequence shown here is derived from an EMBL/GenBank/DDBJ whole genome shotgun (WGS) entry which is preliminary data.</text>
</comment>
<accession>A0AAW5E1D6</accession>
<organism evidence="2 3">
    <name type="scientific">Fredinandcohnia quinoae</name>
    <dbReference type="NCBI Taxonomy" id="2918902"/>
    <lineage>
        <taxon>Bacteria</taxon>
        <taxon>Bacillati</taxon>
        <taxon>Bacillota</taxon>
        <taxon>Bacilli</taxon>
        <taxon>Bacillales</taxon>
        <taxon>Bacillaceae</taxon>
        <taxon>Fredinandcohnia</taxon>
    </lineage>
</organism>
<keyword evidence="3" id="KW-1185">Reference proteome</keyword>
<dbReference type="EMBL" id="JAKTTI010000026">
    <property type="protein sequence ID" value="MCH1626716.1"/>
    <property type="molecule type" value="Genomic_DNA"/>
</dbReference>
<dbReference type="Proteomes" id="UP001431131">
    <property type="component" value="Unassembled WGS sequence"/>
</dbReference>
<dbReference type="RefSeq" id="WP_240256635.1">
    <property type="nucleotide sequence ID" value="NZ_JAKTTI010000026.1"/>
</dbReference>
<feature type="domain" description="Integron-associated effector binding protein" evidence="1">
    <location>
        <begin position="10"/>
        <end position="129"/>
    </location>
</feature>